<dbReference type="EMBL" id="GGEC01016179">
    <property type="protein sequence ID" value="MBW96662.1"/>
    <property type="molecule type" value="Transcribed_RNA"/>
</dbReference>
<name>A0A2P2JT70_RHIMU</name>
<reference evidence="1" key="1">
    <citation type="submission" date="2018-02" db="EMBL/GenBank/DDBJ databases">
        <title>Rhizophora mucronata_Transcriptome.</title>
        <authorList>
            <person name="Meera S.P."/>
            <person name="Sreeshan A."/>
            <person name="Augustine A."/>
        </authorList>
    </citation>
    <scope>NUCLEOTIDE SEQUENCE</scope>
    <source>
        <tissue evidence="1">Leaf</tissue>
    </source>
</reference>
<dbReference type="AlphaFoldDB" id="A0A2P2JT70"/>
<proteinExistence type="predicted"/>
<protein>
    <submittedName>
        <fullName evidence="1">Uncharacterized protein LOC105640342</fullName>
    </submittedName>
</protein>
<accession>A0A2P2JT70</accession>
<evidence type="ECO:0000313" key="1">
    <source>
        <dbReference type="EMBL" id="MBW96662.1"/>
    </source>
</evidence>
<sequence length="50" mass="5799">MHWGCPVVGWKQNGSSISFVQGNESKNWMSIQDRNTIQQHPETNYACFTR</sequence>
<organism evidence="1">
    <name type="scientific">Rhizophora mucronata</name>
    <name type="common">Asiatic mangrove</name>
    <dbReference type="NCBI Taxonomy" id="61149"/>
    <lineage>
        <taxon>Eukaryota</taxon>
        <taxon>Viridiplantae</taxon>
        <taxon>Streptophyta</taxon>
        <taxon>Embryophyta</taxon>
        <taxon>Tracheophyta</taxon>
        <taxon>Spermatophyta</taxon>
        <taxon>Magnoliopsida</taxon>
        <taxon>eudicotyledons</taxon>
        <taxon>Gunneridae</taxon>
        <taxon>Pentapetalae</taxon>
        <taxon>rosids</taxon>
        <taxon>fabids</taxon>
        <taxon>Malpighiales</taxon>
        <taxon>Rhizophoraceae</taxon>
        <taxon>Rhizophora</taxon>
    </lineage>
</organism>